<feature type="domain" description="Carbohydrate kinase PfkB" evidence="7">
    <location>
        <begin position="33"/>
        <end position="109"/>
    </location>
</feature>
<dbReference type="InterPro" id="IPR017583">
    <property type="entry name" value="Tagatose/fructose_Pkinase"/>
</dbReference>
<dbReference type="RefSeq" id="WP_386445212.1">
    <property type="nucleotide sequence ID" value="NZ_JBHSFH010000005.1"/>
</dbReference>
<proteinExistence type="inferred from homology"/>
<keyword evidence="9" id="KW-1185">Reference proteome</keyword>
<evidence type="ECO:0000313" key="8">
    <source>
        <dbReference type="EMBL" id="MFC4494344.1"/>
    </source>
</evidence>
<keyword evidence="3" id="KW-0547">Nucleotide-binding</keyword>
<protein>
    <submittedName>
        <fullName evidence="8">1-phosphofructokinase family hexose kinase</fullName>
    </submittedName>
</protein>
<evidence type="ECO:0000256" key="5">
    <source>
        <dbReference type="ARBA" id="ARBA00022840"/>
    </source>
</evidence>
<evidence type="ECO:0000256" key="4">
    <source>
        <dbReference type="ARBA" id="ARBA00022777"/>
    </source>
</evidence>
<evidence type="ECO:0000256" key="2">
    <source>
        <dbReference type="ARBA" id="ARBA00022679"/>
    </source>
</evidence>
<comment type="caution">
    <text evidence="8">The sequence shown here is derived from an EMBL/GenBank/DDBJ whole genome shotgun (WGS) entry which is preliminary data.</text>
</comment>
<feature type="compositionally biased region" description="Gly residues" evidence="6">
    <location>
        <begin position="148"/>
        <end position="168"/>
    </location>
</feature>
<dbReference type="Gene3D" id="3.40.1190.20">
    <property type="match status" value="2"/>
</dbReference>
<organism evidence="8 9">
    <name type="scientific">Streptomyces ovatisporus</name>
    <dbReference type="NCBI Taxonomy" id="1128682"/>
    <lineage>
        <taxon>Bacteria</taxon>
        <taxon>Bacillati</taxon>
        <taxon>Actinomycetota</taxon>
        <taxon>Actinomycetes</taxon>
        <taxon>Kitasatosporales</taxon>
        <taxon>Streptomycetaceae</taxon>
        <taxon>Streptomyces</taxon>
    </lineage>
</organism>
<comment type="similarity">
    <text evidence="1">Belongs to the carbohydrate kinase PfkB family.</text>
</comment>
<accession>A0ABV9A422</accession>
<name>A0ABV9A422_9ACTN</name>
<dbReference type="InterPro" id="IPR029056">
    <property type="entry name" value="Ribokinase-like"/>
</dbReference>
<feature type="domain" description="Carbohydrate kinase PfkB" evidence="7">
    <location>
        <begin position="196"/>
        <end position="354"/>
    </location>
</feature>
<dbReference type="Proteomes" id="UP001595997">
    <property type="component" value="Unassembled WGS sequence"/>
</dbReference>
<feature type="compositionally biased region" description="Low complexity" evidence="6">
    <location>
        <begin position="406"/>
        <end position="419"/>
    </location>
</feature>
<evidence type="ECO:0000313" key="9">
    <source>
        <dbReference type="Proteomes" id="UP001595997"/>
    </source>
</evidence>
<keyword evidence="2" id="KW-0808">Transferase</keyword>
<keyword evidence="5" id="KW-0067">ATP-binding</keyword>
<dbReference type="Pfam" id="PF00294">
    <property type="entry name" value="PfkB"/>
    <property type="match status" value="2"/>
</dbReference>
<dbReference type="PANTHER" id="PTHR46566">
    <property type="entry name" value="1-PHOSPHOFRUCTOKINASE-RELATED"/>
    <property type="match status" value="1"/>
</dbReference>
<dbReference type="PANTHER" id="PTHR46566:SF5">
    <property type="entry name" value="1-PHOSPHOFRUCTOKINASE"/>
    <property type="match status" value="1"/>
</dbReference>
<evidence type="ECO:0000256" key="1">
    <source>
        <dbReference type="ARBA" id="ARBA00010688"/>
    </source>
</evidence>
<keyword evidence="4" id="KW-0418">Kinase</keyword>
<dbReference type="InterPro" id="IPR011611">
    <property type="entry name" value="PfkB_dom"/>
</dbReference>
<dbReference type="SUPFAM" id="SSF53613">
    <property type="entry name" value="Ribokinase-like"/>
    <property type="match status" value="2"/>
</dbReference>
<gene>
    <name evidence="8" type="ORF">ACFPA8_09385</name>
</gene>
<dbReference type="EMBL" id="JBHSFH010000005">
    <property type="protein sequence ID" value="MFC4494344.1"/>
    <property type="molecule type" value="Genomic_DNA"/>
</dbReference>
<feature type="region of interest" description="Disordered" evidence="6">
    <location>
        <begin position="348"/>
        <end position="419"/>
    </location>
</feature>
<evidence type="ECO:0000256" key="3">
    <source>
        <dbReference type="ARBA" id="ARBA00022741"/>
    </source>
</evidence>
<evidence type="ECO:0000256" key="6">
    <source>
        <dbReference type="SAM" id="MobiDB-lite"/>
    </source>
</evidence>
<dbReference type="CDD" id="cd01164">
    <property type="entry name" value="FruK_PfkB_like"/>
    <property type="match status" value="1"/>
</dbReference>
<feature type="region of interest" description="Disordered" evidence="6">
    <location>
        <begin position="147"/>
        <end position="168"/>
    </location>
</feature>
<reference evidence="9" key="1">
    <citation type="journal article" date="2019" name="Int. J. Syst. Evol. Microbiol.">
        <title>The Global Catalogue of Microorganisms (GCM) 10K type strain sequencing project: providing services to taxonomists for standard genome sequencing and annotation.</title>
        <authorList>
            <consortium name="The Broad Institute Genomics Platform"/>
            <consortium name="The Broad Institute Genome Sequencing Center for Infectious Disease"/>
            <person name="Wu L."/>
            <person name="Ma J."/>
        </authorList>
    </citation>
    <scope>NUCLEOTIDE SEQUENCE [LARGE SCALE GENOMIC DNA]</scope>
    <source>
        <strain evidence="9">CGMCC 4.7357</strain>
    </source>
</reference>
<feature type="compositionally biased region" description="Polar residues" evidence="6">
    <location>
        <begin position="395"/>
        <end position="404"/>
    </location>
</feature>
<evidence type="ECO:0000259" key="7">
    <source>
        <dbReference type="Pfam" id="PF00294"/>
    </source>
</evidence>
<sequence length="419" mass="40766">MSGTAGRAHGTILTVTPNPSLDRTYEIPGLARGAVLRAGADRVDPGGKGVNVSCALTAAGRRTIAVLPLGGPEGALLARLLEERGIEVAGVPVRGSTRVNISLAEPNGTLTKINAPGPELTGREAGALLDRVEAPGGCAAAPAADGARAGGAGTDGAGHGTADGTVNGAGHGTADGTANGAADGTADGTAVGIAWIVCCGSLPGGLSSGWYAELVRRCNLRGVRVALDTSGPALRAALRERPDVVKPNADELAEAVGRPLATVGDAVKAAEELRTSGARAVLASLGATGQLLADATGTYFASAPAPAVRSDVGAGDASLAGFLAAGGSGPGALASAVAYGAAAVQLPGSAMPRPADVRPEAVSVTTRPPLDHPLGRPLAGPPPDEAELAAGPENTAATENTAGPENTANTANDADGAVR</sequence>